<dbReference type="Proteomes" id="UP001156905">
    <property type="component" value="Unassembled WGS sequence"/>
</dbReference>
<feature type="region of interest" description="Disordered" evidence="1">
    <location>
        <begin position="157"/>
        <end position="187"/>
    </location>
</feature>
<comment type="caution">
    <text evidence="2">The sequence shown here is derived from an EMBL/GenBank/DDBJ whole genome shotgun (WGS) entry which is preliminary data.</text>
</comment>
<dbReference type="EMBL" id="BSOW01000015">
    <property type="protein sequence ID" value="GLR87576.1"/>
    <property type="molecule type" value="Genomic_DNA"/>
</dbReference>
<reference evidence="3" key="1">
    <citation type="journal article" date="2019" name="Int. J. Syst. Evol. Microbiol.">
        <title>The Global Catalogue of Microorganisms (GCM) 10K type strain sequencing project: providing services to taxonomists for standard genome sequencing and annotation.</title>
        <authorList>
            <consortium name="The Broad Institute Genomics Platform"/>
            <consortium name="The Broad Institute Genome Sequencing Center for Infectious Disease"/>
            <person name="Wu L."/>
            <person name="Ma J."/>
        </authorList>
    </citation>
    <scope>NUCLEOTIDE SEQUENCE [LARGE SCALE GENOMIC DNA]</scope>
    <source>
        <strain evidence="3">NBRC 102520</strain>
    </source>
</reference>
<keyword evidence="3" id="KW-1185">Reference proteome</keyword>
<dbReference type="InterPro" id="IPR015422">
    <property type="entry name" value="PyrdxlP-dep_Trfase_small"/>
</dbReference>
<dbReference type="Gene3D" id="3.90.1150.10">
    <property type="entry name" value="Aspartate Aminotransferase, domain 1"/>
    <property type="match status" value="1"/>
</dbReference>
<evidence type="ECO:0000256" key="1">
    <source>
        <dbReference type="SAM" id="MobiDB-lite"/>
    </source>
</evidence>
<feature type="compositionally biased region" description="Basic residues" evidence="1">
    <location>
        <begin position="178"/>
        <end position="187"/>
    </location>
</feature>
<proteinExistence type="predicted"/>
<organism evidence="2 3">
    <name type="scientific">Bradyrhizobium iriomotense</name>
    <dbReference type="NCBI Taxonomy" id="441950"/>
    <lineage>
        <taxon>Bacteria</taxon>
        <taxon>Pseudomonadati</taxon>
        <taxon>Pseudomonadota</taxon>
        <taxon>Alphaproteobacteria</taxon>
        <taxon>Hyphomicrobiales</taxon>
        <taxon>Nitrobacteraceae</taxon>
        <taxon>Bradyrhizobium</taxon>
    </lineage>
</organism>
<evidence type="ECO:0000313" key="2">
    <source>
        <dbReference type="EMBL" id="GLR87576.1"/>
    </source>
</evidence>
<accession>A0ABQ6B4M7</accession>
<protein>
    <submittedName>
        <fullName evidence="2">Uncharacterized protein</fullName>
    </submittedName>
</protein>
<evidence type="ECO:0000313" key="3">
    <source>
        <dbReference type="Proteomes" id="UP001156905"/>
    </source>
</evidence>
<sequence length="187" mass="20145">MGISRLGNGNYYALHEIWDFVVEKLEEAPGLRCVVQERSTLLFLSCAGLIGYLDLNGREIRNEADFAAYLLNGFALNVTVPGDGVSGRPCIGLPLTKPAAELESVCNRIIAACVALLSEPGCEGPDAPLSALVGSQQNNHWDRSFSCKRSSEARRCHGADASALPSPRRTSTESASLHRARPKTLYA</sequence>
<gene>
    <name evidence="2" type="ORF">GCM10007857_42870</name>
</gene>
<name>A0ABQ6B4M7_9BRAD</name>